<evidence type="ECO:0008006" key="4">
    <source>
        <dbReference type="Google" id="ProtNLM"/>
    </source>
</evidence>
<dbReference type="STRING" id="1169540.A0A0G4ECK8"/>
<dbReference type="InParanoid" id="A0A0G4ECK8"/>
<reference evidence="2 3" key="1">
    <citation type="submission" date="2014-11" db="EMBL/GenBank/DDBJ databases">
        <authorList>
            <person name="Zhu J."/>
            <person name="Qi W."/>
            <person name="Song R."/>
        </authorList>
    </citation>
    <scope>NUCLEOTIDE SEQUENCE [LARGE SCALE GENOMIC DNA]</scope>
</reference>
<dbReference type="PANTHER" id="PTHR48082:SF2">
    <property type="entry name" value="ATP SYNTHASE SUBUNIT ALPHA, MITOCHONDRIAL"/>
    <property type="match status" value="1"/>
</dbReference>
<dbReference type="GO" id="GO:0005524">
    <property type="term" value="F:ATP binding"/>
    <property type="evidence" value="ECO:0007669"/>
    <property type="project" value="TreeGrafter"/>
</dbReference>
<accession>A0A0G4ECK8</accession>
<dbReference type="SUPFAM" id="SSF52540">
    <property type="entry name" value="P-loop containing nucleoside triphosphate hydrolases"/>
    <property type="match status" value="1"/>
</dbReference>
<dbReference type="VEuPathDB" id="CryptoDB:Vbra_4808"/>
<dbReference type="InterPro" id="IPR005294">
    <property type="entry name" value="ATP_synth_F1_asu"/>
</dbReference>
<gene>
    <name evidence="2" type="ORF">Vbra_4808</name>
</gene>
<dbReference type="Gene3D" id="3.40.50.300">
    <property type="entry name" value="P-loop containing nucleotide triphosphate hydrolases"/>
    <property type="match status" value="2"/>
</dbReference>
<keyword evidence="3" id="KW-1185">Reference proteome</keyword>
<dbReference type="GO" id="GO:0043531">
    <property type="term" value="F:ADP binding"/>
    <property type="evidence" value="ECO:0007669"/>
    <property type="project" value="TreeGrafter"/>
</dbReference>
<proteinExistence type="predicted"/>
<dbReference type="AlphaFoldDB" id="A0A0G4ECK8"/>
<name>A0A0G4ECK8_VITBC</name>
<organism evidence="2 3">
    <name type="scientific">Vitrella brassicaformis (strain CCMP3155)</name>
    <dbReference type="NCBI Taxonomy" id="1169540"/>
    <lineage>
        <taxon>Eukaryota</taxon>
        <taxon>Sar</taxon>
        <taxon>Alveolata</taxon>
        <taxon>Colpodellida</taxon>
        <taxon>Vitrellaceae</taxon>
        <taxon>Vitrella</taxon>
    </lineage>
</organism>
<dbReference type="OMA" id="FRSITMF"/>
<dbReference type="Proteomes" id="UP000041254">
    <property type="component" value="Unassembled WGS sequence"/>
</dbReference>
<sequence length="546" mass="58881">MESVSGLEKLFSEGFEGGSFDGKVVAQHGSFVRVSGIQEARVGSVVHFEQGGRGLVCELDAAYCTVGLLDSPPAPADNPPSQCVSVGVGEACTLGGTLNVLPTPVAGGVSVSPLTLTAEMPREQPGPSLFSLGRSASVFPIARTTVPSFIRTGVMAIDVLHPIAEGHRVVVVGPYGTGKSSLLLPLLASQSPPDLVVHTPTIISSSPSTTVKAPTSPCVLDIRCDGSVGLFARYLSVLVAVHVARRARDEGRKVMLIVDDLTGHGVLTRELQDDAQCQLPLTSTSLYSSLMTHAGRRSDSEPGSLTVVGVIDTVPEGRDAASVRAHTVASECAATLAPQSDVCIHLASEPTRKGLYPSLDLAHLPLGPPPPFQPPLLRHLARDVRRKMHQRQSEHDRLELQKELRIHVDFWEEEELQSLDALPWILAQRHDRPFRLVEMVILMRAALLYFFIGSHPTFRSITMFQEQLIHLIKSEHSSLYEDLALELQQPTPTAPSPSPSSIALHGGGEKEAADSELSSRCQAMMRALDSALLAHRYDFDLTRPRL</sequence>
<evidence type="ECO:0000313" key="2">
    <source>
        <dbReference type="EMBL" id="CEL93473.1"/>
    </source>
</evidence>
<dbReference type="EMBL" id="CDMY01000170">
    <property type="protein sequence ID" value="CEL93473.1"/>
    <property type="molecule type" value="Genomic_DNA"/>
</dbReference>
<protein>
    <recommendedName>
        <fullName evidence="4">AAA+ ATPase domain-containing protein</fullName>
    </recommendedName>
</protein>
<dbReference type="PANTHER" id="PTHR48082">
    <property type="entry name" value="ATP SYNTHASE SUBUNIT ALPHA, MITOCHONDRIAL"/>
    <property type="match status" value="1"/>
</dbReference>
<dbReference type="InterPro" id="IPR027417">
    <property type="entry name" value="P-loop_NTPase"/>
</dbReference>
<dbReference type="GO" id="GO:0046933">
    <property type="term" value="F:proton-transporting ATP synthase activity, rotational mechanism"/>
    <property type="evidence" value="ECO:0007669"/>
    <property type="project" value="InterPro"/>
</dbReference>
<evidence type="ECO:0000256" key="1">
    <source>
        <dbReference type="SAM" id="MobiDB-lite"/>
    </source>
</evidence>
<evidence type="ECO:0000313" key="3">
    <source>
        <dbReference type="Proteomes" id="UP000041254"/>
    </source>
</evidence>
<feature type="region of interest" description="Disordered" evidence="1">
    <location>
        <begin position="488"/>
        <end position="509"/>
    </location>
</feature>
<dbReference type="GO" id="GO:0045259">
    <property type="term" value="C:proton-transporting ATP synthase complex"/>
    <property type="evidence" value="ECO:0007669"/>
    <property type="project" value="InterPro"/>
</dbReference>